<keyword evidence="3" id="KW-1185">Reference proteome</keyword>
<reference evidence="3" key="1">
    <citation type="journal article" date="2017" name="Nat. Microbiol.">
        <title>Global analysis of biosynthetic gene clusters reveals vast potential of secondary metabolite production in Penicillium species.</title>
        <authorList>
            <person name="Nielsen J.C."/>
            <person name="Grijseels S."/>
            <person name="Prigent S."/>
            <person name="Ji B."/>
            <person name="Dainat J."/>
            <person name="Nielsen K.F."/>
            <person name="Frisvad J.C."/>
            <person name="Workman M."/>
            <person name="Nielsen J."/>
        </authorList>
    </citation>
    <scope>NUCLEOTIDE SEQUENCE [LARGE SCALE GENOMIC DNA]</scope>
    <source>
        <strain evidence="3">IBT 24891</strain>
    </source>
</reference>
<dbReference type="PROSITE" id="PS50127">
    <property type="entry name" value="UBC_2"/>
    <property type="match status" value="1"/>
</dbReference>
<dbReference type="Proteomes" id="UP000191285">
    <property type="component" value="Unassembled WGS sequence"/>
</dbReference>
<gene>
    <name evidence="2" type="ORF">PENSTE_c026G10238</name>
</gene>
<dbReference type="SUPFAM" id="SSF54495">
    <property type="entry name" value="UBC-like"/>
    <property type="match status" value="1"/>
</dbReference>
<dbReference type="Gene3D" id="3.10.110.10">
    <property type="entry name" value="Ubiquitin Conjugating Enzyme"/>
    <property type="match status" value="1"/>
</dbReference>
<evidence type="ECO:0000313" key="3">
    <source>
        <dbReference type="Proteomes" id="UP000191285"/>
    </source>
</evidence>
<evidence type="ECO:0000259" key="1">
    <source>
        <dbReference type="PROSITE" id="PS50127"/>
    </source>
</evidence>
<comment type="caution">
    <text evidence="2">The sequence shown here is derived from an EMBL/GenBank/DDBJ whole genome shotgun (WGS) entry which is preliminary data.</text>
</comment>
<feature type="domain" description="UBC core" evidence="1">
    <location>
        <begin position="8"/>
        <end position="172"/>
    </location>
</feature>
<dbReference type="OrthoDB" id="4331421at2759"/>
<organism evidence="2 3">
    <name type="scientific">Penicillium steckii</name>
    <dbReference type="NCBI Taxonomy" id="303698"/>
    <lineage>
        <taxon>Eukaryota</taxon>
        <taxon>Fungi</taxon>
        <taxon>Dikarya</taxon>
        <taxon>Ascomycota</taxon>
        <taxon>Pezizomycotina</taxon>
        <taxon>Eurotiomycetes</taxon>
        <taxon>Eurotiomycetidae</taxon>
        <taxon>Eurotiales</taxon>
        <taxon>Aspergillaceae</taxon>
        <taxon>Penicillium</taxon>
    </lineage>
</organism>
<protein>
    <recommendedName>
        <fullName evidence="1">UBC core domain-containing protein</fullName>
    </recommendedName>
</protein>
<dbReference type="InterPro" id="IPR016135">
    <property type="entry name" value="UBQ-conjugating_enzyme/RWD"/>
</dbReference>
<dbReference type="AlphaFoldDB" id="A0A1V6SQP6"/>
<dbReference type="InterPro" id="IPR000608">
    <property type="entry name" value="UBC"/>
</dbReference>
<accession>A0A1V6SQP6</accession>
<name>A0A1V6SQP6_9EURO</name>
<sequence length="547" mass="62066">MAMRTAIHSLARVHKEIEDVNADFHSLRTVLKETENQFEWNFVMFPNDGALSHLPLIGEIIIPDEYPERPPVLHLFTPTSRYNVDVFRGNLRSSQHSTMCFDILRSKKAGGTWEAEYTISCLFASLMQALVSQRVPQTYGPDKPEFVTMERLAKIKREVQDVYRSHKDLFPSLPPIPTIKATPITAKRFLFTRPGESSGLDTLDFTQQHVYVSQRIHLQDRKKIRTWSTVLDLRNLHAGVVFSVILSNKPGTDSIGKDKDTILIRNGVTGTAAKKKENEPISWFYHGKPLNDQNLSVCITVTNDQFTMAYKDNDTNEFLVHGDTPISKLGEAQIGKVYRKPFYLIIVLKKRSGDNGFISVLDQKGLGFIHTPQNQIAEHATTDRPTSVKLVLGIEQTARLQGIIDFYALGMDFKIQRGVAFPAQCTLINSFDYNNEEFMKMINEVYTPMRDKVNELNVTAIIADGDCVAILTDTQQSSDEGEADSVLSDKMTPIIMRLRDDSVKRTCADDLSRRIVEDTQKDWVHVGDAYVQLPQPIKVECRLKIER</sequence>
<dbReference type="STRING" id="303698.A0A1V6SQP6"/>
<dbReference type="EMBL" id="MLKD01000026">
    <property type="protein sequence ID" value="OQE15893.1"/>
    <property type="molecule type" value="Genomic_DNA"/>
</dbReference>
<proteinExistence type="predicted"/>
<evidence type="ECO:0000313" key="2">
    <source>
        <dbReference type="EMBL" id="OQE15893.1"/>
    </source>
</evidence>